<gene>
    <name evidence="2" type="ORF">B296_00019818</name>
</gene>
<accession>A0A426YS25</accession>
<name>A0A426YS25_ENSVE</name>
<feature type="compositionally biased region" description="Basic and acidic residues" evidence="1">
    <location>
        <begin position="153"/>
        <end position="164"/>
    </location>
</feature>
<dbReference type="Proteomes" id="UP000287651">
    <property type="component" value="Unassembled WGS sequence"/>
</dbReference>
<dbReference type="AlphaFoldDB" id="A0A426YS25"/>
<feature type="compositionally biased region" description="Acidic residues" evidence="1">
    <location>
        <begin position="165"/>
        <end position="180"/>
    </location>
</feature>
<evidence type="ECO:0000256" key="1">
    <source>
        <dbReference type="SAM" id="MobiDB-lite"/>
    </source>
</evidence>
<reference evidence="2 3" key="1">
    <citation type="journal article" date="2014" name="Agronomy (Basel)">
        <title>A Draft Genome Sequence for Ensete ventricosum, the Drought-Tolerant Tree Against Hunger.</title>
        <authorList>
            <person name="Harrison J."/>
            <person name="Moore K.A."/>
            <person name="Paszkiewicz K."/>
            <person name="Jones T."/>
            <person name="Grant M."/>
            <person name="Ambacheew D."/>
            <person name="Muzemil S."/>
            <person name="Studholme D.J."/>
        </authorList>
    </citation>
    <scope>NUCLEOTIDE SEQUENCE [LARGE SCALE GENOMIC DNA]</scope>
</reference>
<protein>
    <submittedName>
        <fullName evidence="2">Uncharacterized protein</fullName>
    </submittedName>
</protein>
<evidence type="ECO:0000313" key="2">
    <source>
        <dbReference type="EMBL" id="RRT54505.1"/>
    </source>
</evidence>
<evidence type="ECO:0000313" key="3">
    <source>
        <dbReference type="Proteomes" id="UP000287651"/>
    </source>
</evidence>
<dbReference type="EMBL" id="AMZH03010572">
    <property type="protein sequence ID" value="RRT54505.1"/>
    <property type="molecule type" value="Genomic_DNA"/>
</dbReference>
<feature type="region of interest" description="Disordered" evidence="1">
    <location>
        <begin position="116"/>
        <end position="190"/>
    </location>
</feature>
<organism evidence="2 3">
    <name type="scientific">Ensete ventricosum</name>
    <name type="common">Abyssinian banana</name>
    <name type="synonym">Musa ensete</name>
    <dbReference type="NCBI Taxonomy" id="4639"/>
    <lineage>
        <taxon>Eukaryota</taxon>
        <taxon>Viridiplantae</taxon>
        <taxon>Streptophyta</taxon>
        <taxon>Embryophyta</taxon>
        <taxon>Tracheophyta</taxon>
        <taxon>Spermatophyta</taxon>
        <taxon>Magnoliopsida</taxon>
        <taxon>Liliopsida</taxon>
        <taxon>Zingiberales</taxon>
        <taxon>Musaceae</taxon>
        <taxon>Ensete</taxon>
    </lineage>
</organism>
<comment type="caution">
    <text evidence="2">The sequence shown here is derived from an EMBL/GenBank/DDBJ whole genome shotgun (WGS) entry which is preliminary data.</text>
</comment>
<sequence>MRLGAMGGSKDGDGLRGEDGKRAARLTVGNRVRIEIQPIEFSYSHLGNSTLMCVYEGCGWQRRKEDGSGSSTRVAVAGERGWEAAATTLLCVAMLRQRRQQRGSSDYWLCTAKWQGGTGGRQHRGSPARAAVEESDKGLVGGDSGKGWTTNEQQDRRQGGRYDDDGGDDDVDDDGNDDDDDKRSDRGITVETSRIVALIPIDRRWKGE</sequence>
<proteinExistence type="predicted"/>